<protein>
    <submittedName>
        <fullName evidence="1">Uncharacterized protein</fullName>
    </submittedName>
</protein>
<reference evidence="1" key="1">
    <citation type="submission" date="2021-03" db="EMBL/GenBank/DDBJ databases">
        <title>Evolutionary priming and transition to the ectomycorrhizal habit in an iconic lineage of mushroom-forming fungi: is preadaptation a requirement?</title>
        <authorList>
            <consortium name="DOE Joint Genome Institute"/>
            <person name="Looney B.P."/>
            <person name="Miyauchi S."/>
            <person name="Morin E."/>
            <person name="Drula E."/>
            <person name="Courty P.E."/>
            <person name="Chicoki N."/>
            <person name="Fauchery L."/>
            <person name="Kohler A."/>
            <person name="Kuo A."/>
            <person name="LaButti K."/>
            <person name="Pangilinan J."/>
            <person name="Lipzen A."/>
            <person name="Riley R."/>
            <person name="Andreopoulos W."/>
            <person name="He G."/>
            <person name="Johnson J."/>
            <person name="Barry K.W."/>
            <person name="Grigoriev I.V."/>
            <person name="Nagy L."/>
            <person name="Hibbett D."/>
            <person name="Henrissat B."/>
            <person name="Matheny P.B."/>
            <person name="Labbe J."/>
            <person name="Martin A.F."/>
        </authorList>
    </citation>
    <scope>NUCLEOTIDE SEQUENCE</scope>
    <source>
        <strain evidence="1">BPL698</strain>
    </source>
</reference>
<proteinExistence type="predicted"/>
<accession>A0ACC0U7Q2</accession>
<comment type="caution">
    <text evidence="1">The sequence shown here is derived from an EMBL/GenBank/DDBJ whole genome shotgun (WGS) entry which is preliminary data.</text>
</comment>
<keyword evidence="2" id="KW-1185">Reference proteome</keyword>
<sequence>MEIEQDEPINNNCLEDVGRLISFVKVHHNTLSEYIRVARMYLFGTPIRRAGSTFRCVTPGCIRLKLYSSKQNPGDSVAVVDDEVDFPLEPNGDLNFHRVKLWWGVHLCAALEPYSWKVFKPRNADVISGIAVHNLTAGWRSKIDLIDGSSRAHREGRIQTRRTRHLVARAQMAASCGHGRPRVVLEPARCPLRAFLVALPRPGRNPRSRVRDHRPLPPPLGRGALDARAQACDNGPGANGAFFAVRVIFLVVRRRHTILLFGSCAPSTPCTRTMHTLIDLCFHHHVFPIRFPYASV</sequence>
<evidence type="ECO:0000313" key="1">
    <source>
        <dbReference type="EMBL" id="KAI9507740.1"/>
    </source>
</evidence>
<gene>
    <name evidence="1" type="ORF">F5148DRAFT_75102</name>
</gene>
<evidence type="ECO:0000313" key="2">
    <source>
        <dbReference type="Proteomes" id="UP001207468"/>
    </source>
</evidence>
<dbReference type="Proteomes" id="UP001207468">
    <property type="component" value="Unassembled WGS sequence"/>
</dbReference>
<organism evidence="1 2">
    <name type="scientific">Russula earlei</name>
    <dbReference type="NCBI Taxonomy" id="71964"/>
    <lineage>
        <taxon>Eukaryota</taxon>
        <taxon>Fungi</taxon>
        <taxon>Dikarya</taxon>
        <taxon>Basidiomycota</taxon>
        <taxon>Agaricomycotina</taxon>
        <taxon>Agaricomycetes</taxon>
        <taxon>Russulales</taxon>
        <taxon>Russulaceae</taxon>
        <taxon>Russula</taxon>
    </lineage>
</organism>
<dbReference type="EMBL" id="JAGFNK010000113">
    <property type="protein sequence ID" value="KAI9507740.1"/>
    <property type="molecule type" value="Genomic_DNA"/>
</dbReference>
<name>A0ACC0U7Q2_9AGAM</name>